<dbReference type="InterPro" id="IPR050923">
    <property type="entry name" value="Cell_Proc_Reg/RNA_Proc"/>
</dbReference>
<dbReference type="PROSITE" id="PS50006">
    <property type="entry name" value="FHA_DOMAIN"/>
    <property type="match status" value="1"/>
</dbReference>
<dbReference type="Gene3D" id="2.60.200.20">
    <property type="match status" value="1"/>
</dbReference>
<reference evidence="2" key="1">
    <citation type="submission" date="2021-01" db="EMBL/GenBank/DDBJ databases">
        <authorList>
            <person name="Corre E."/>
            <person name="Pelletier E."/>
            <person name="Niang G."/>
            <person name="Scheremetjew M."/>
            <person name="Finn R."/>
            <person name="Kale V."/>
            <person name="Holt S."/>
            <person name="Cochrane G."/>
            <person name="Meng A."/>
            <person name="Brown T."/>
            <person name="Cohen L."/>
        </authorList>
    </citation>
    <scope>NUCLEOTIDE SEQUENCE</scope>
    <source>
        <strain evidence="2">CCMP2222</strain>
    </source>
</reference>
<dbReference type="InterPro" id="IPR008984">
    <property type="entry name" value="SMAD_FHA_dom_sf"/>
</dbReference>
<dbReference type="EMBL" id="HBGQ01087635">
    <property type="protein sequence ID" value="CAD9521738.1"/>
    <property type="molecule type" value="Transcribed_RNA"/>
</dbReference>
<evidence type="ECO:0000259" key="1">
    <source>
        <dbReference type="PROSITE" id="PS50006"/>
    </source>
</evidence>
<organism evidence="2">
    <name type="scientific">Alexandrium andersonii</name>
    <dbReference type="NCBI Taxonomy" id="327968"/>
    <lineage>
        <taxon>Eukaryota</taxon>
        <taxon>Sar</taxon>
        <taxon>Alveolata</taxon>
        <taxon>Dinophyceae</taxon>
        <taxon>Gonyaulacales</taxon>
        <taxon>Pyrocystaceae</taxon>
        <taxon>Alexandrium</taxon>
    </lineage>
</organism>
<proteinExistence type="predicted"/>
<evidence type="ECO:0000313" key="2">
    <source>
        <dbReference type="EMBL" id="CAD9521738.1"/>
    </source>
</evidence>
<feature type="domain" description="FHA" evidence="1">
    <location>
        <begin position="62"/>
        <end position="117"/>
    </location>
</feature>
<accession>A0A7S2IK79</accession>
<dbReference type="InterPro" id="IPR000253">
    <property type="entry name" value="FHA_dom"/>
</dbReference>
<name>A0A7S2IK79_9DINO</name>
<dbReference type="AlphaFoldDB" id="A0A7S2IK79"/>
<gene>
    <name evidence="2" type="ORF">AAND1436_LOCUS41771</name>
</gene>
<dbReference type="PANTHER" id="PTHR23308">
    <property type="entry name" value="NUCLEAR INHIBITOR OF PROTEIN PHOSPHATASE-1"/>
    <property type="match status" value="1"/>
</dbReference>
<dbReference type="Pfam" id="PF00498">
    <property type="entry name" value="FHA"/>
    <property type="match status" value="1"/>
</dbReference>
<dbReference type="SUPFAM" id="SSF49879">
    <property type="entry name" value="SMAD/FHA domain"/>
    <property type="match status" value="1"/>
</dbReference>
<protein>
    <recommendedName>
        <fullName evidence="1">FHA domain-containing protein</fullName>
    </recommendedName>
</protein>
<sequence>MEEPNFEASGLLAMEDNAKNGIPLKFTVPPEARLPTMKWRMYCFMKKTEAPKIMHVHRFVGYLFGKDRRVVDVPTDHPTCSKQHAVLHYRLAPTGEVKPYIMDLESTNGTFLNGDRLDPARYYEMKERDILKFGMSSREFVLLHAGSANDQYIDPKRLQSDPED</sequence>
<dbReference type="SMART" id="SM00240">
    <property type="entry name" value="FHA"/>
    <property type="match status" value="1"/>
</dbReference>